<proteinExistence type="predicted"/>
<evidence type="ECO:0000313" key="2">
    <source>
        <dbReference type="Proteomes" id="UP000005540"/>
    </source>
</evidence>
<dbReference type="AlphaFoldDB" id="C4FIS0"/>
<keyword evidence="2" id="KW-1185">Reference proteome</keyword>
<dbReference type="RefSeq" id="WP_007546033.1">
    <property type="nucleotide sequence ID" value="NZ_ABZS01000030.1"/>
</dbReference>
<evidence type="ECO:0008006" key="3">
    <source>
        <dbReference type="Google" id="ProtNLM"/>
    </source>
</evidence>
<organism evidence="1 2">
    <name type="scientific">Sulfurihydrogenibium yellowstonense SS-5</name>
    <dbReference type="NCBI Taxonomy" id="432331"/>
    <lineage>
        <taxon>Bacteria</taxon>
        <taxon>Pseudomonadati</taxon>
        <taxon>Aquificota</taxon>
        <taxon>Aquificia</taxon>
        <taxon>Aquificales</taxon>
        <taxon>Hydrogenothermaceae</taxon>
        <taxon>Sulfurihydrogenibium</taxon>
    </lineage>
</organism>
<dbReference type="Gene3D" id="2.60.120.10">
    <property type="entry name" value="Jelly Rolls"/>
    <property type="match status" value="1"/>
</dbReference>
<sequence>MIQQIIHGNKILAIIIKRNFQKDGIEFFTPDDFSQQLAYMKRPKGYIIKPHVHNIVERKVRYTQEVLFIKKGKVRVDFYDDERNYLKSIILEEGDVILLAHGGHGFEMIEETEIIEVKQGPYAGDMDKIRFEPVDKNQINTEDV</sequence>
<evidence type="ECO:0000313" key="1">
    <source>
        <dbReference type="EMBL" id="EEP61036.1"/>
    </source>
</evidence>
<comment type="caution">
    <text evidence="1">The sequence shown here is derived from an EMBL/GenBank/DDBJ whole genome shotgun (WGS) entry which is preliminary data.</text>
</comment>
<accession>C4FIS0</accession>
<gene>
    <name evidence="1" type="ORF">SULYE_0460</name>
</gene>
<name>C4FIS0_9AQUI</name>
<reference evidence="1 2" key="1">
    <citation type="submission" date="2009-04" db="EMBL/GenBank/DDBJ databases">
        <authorList>
            <person name="Reysenbach A.-L."/>
            <person name="Heidelberg J.F."/>
            <person name="Nelson W.C."/>
        </authorList>
    </citation>
    <scope>NUCLEOTIDE SEQUENCE [LARGE SCALE GENOMIC DNA]</scope>
    <source>
        <strain evidence="1 2">SS-5</strain>
    </source>
</reference>
<dbReference type="Proteomes" id="UP000005540">
    <property type="component" value="Unassembled WGS sequence"/>
</dbReference>
<dbReference type="InterPro" id="IPR011051">
    <property type="entry name" value="RmlC_Cupin_sf"/>
</dbReference>
<dbReference type="InterPro" id="IPR014710">
    <property type="entry name" value="RmlC-like_jellyroll"/>
</dbReference>
<dbReference type="SUPFAM" id="SSF51182">
    <property type="entry name" value="RmlC-like cupins"/>
    <property type="match status" value="1"/>
</dbReference>
<protein>
    <recommendedName>
        <fullName evidence="3">Mannose-6-phosphate isomerase type II C-terminal domain-containing protein</fullName>
    </recommendedName>
</protein>
<dbReference type="OrthoDB" id="9796518at2"/>
<dbReference type="EMBL" id="ABZS01000030">
    <property type="protein sequence ID" value="EEP61036.1"/>
    <property type="molecule type" value="Genomic_DNA"/>
</dbReference>